<dbReference type="InterPro" id="IPR016084">
    <property type="entry name" value="Haem_Oase-like_multi-hlx"/>
</dbReference>
<evidence type="ECO:0000256" key="4">
    <source>
        <dbReference type="ARBA" id="ARBA00022531"/>
    </source>
</evidence>
<accession>S8CDE5</accession>
<sequence>PPRPLRQRRRRYRRQCPGETKGISEEMRFVAMKLRNKLNTKEEEEEGKLWEATMEGLLKYLVDSRLVFSTIERIVDESSDVSLVYLRNTGLERCASISMDLQRLSVKGNDIPAASSPGTTYAQYLEAIAGKSPPLFLCHLYNIYFSHIAASQAIAKQVSKQLLEGKEMESFKWEGDAEESLREVRQKLNAIAEHWSREEKNKCLREATKAYRFLGQIVRLIV</sequence>
<gene>
    <name evidence="7" type="ORF">M569_09921</name>
</gene>
<dbReference type="InterPro" id="IPR016053">
    <property type="entry name" value="Haem_Oase-like"/>
</dbReference>
<protein>
    <recommendedName>
        <fullName evidence="9">Inactive heme oxygenase 2, chloroplastic</fullName>
    </recommendedName>
</protein>
<dbReference type="PANTHER" id="PTHR35703:SF1">
    <property type="entry name" value="INACTIVE HEME OXYGENASE 2, CHLOROPLASTIC-RELATED"/>
    <property type="match status" value="1"/>
</dbReference>
<comment type="caution">
    <text evidence="7">The sequence shown here is derived from an EMBL/GenBank/DDBJ whole genome shotgun (WGS) entry which is preliminary data.</text>
</comment>
<evidence type="ECO:0000313" key="8">
    <source>
        <dbReference type="Proteomes" id="UP000015453"/>
    </source>
</evidence>
<evidence type="ECO:0000256" key="6">
    <source>
        <dbReference type="ARBA" id="ARBA00022946"/>
    </source>
</evidence>
<evidence type="ECO:0000256" key="1">
    <source>
        <dbReference type="ARBA" id="ARBA00004229"/>
    </source>
</evidence>
<keyword evidence="5" id="KW-0934">Plastid</keyword>
<evidence type="ECO:0008006" key="9">
    <source>
        <dbReference type="Google" id="ProtNLM"/>
    </source>
</evidence>
<keyword evidence="3" id="KW-0150">Chloroplast</keyword>
<name>S8CDE5_9LAMI</name>
<feature type="non-terminal residue" evidence="7">
    <location>
        <position position="222"/>
    </location>
</feature>
<dbReference type="GO" id="GO:0004392">
    <property type="term" value="F:heme oxygenase (decyclizing) activity"/>
    <property type="evidence" value="ECO:0007669"/>
    <property type="project" value="InterPro"/>
</dbReference>
<feature type="non-terminal residue" evidence="7">
    <location>
        <position position="1"/>
    </location>
</feature>
<comment type="similarity">
    <text evidence="2">Belongs to the heme oxygenase family.</text>
</comment>
<reference evidence="7 8" key="1">
    <citation type="journal article" date="2013" name="BMC Genomics">
        <title>The miniature genome of a carnivorous plant Genlisea aurea contains a low number of genes and short non-coding sequences.</title>
        <authorList>
            <person name="Leushkin E.V."/>
            <person name="Sutormin R.A."/>
            <person name="Nabieva E.R."/>
            <person name="Penin A.A."/>
            <person name="Kondrashov A.S."/>
            <person name="Logacheva M.D."/>
        </authorList>
    </citation>
    <scope>NUCLEOTIDE SEQUENCE [LARGE SCALE GENOMIC DNA]</scope>
</reference>
<keyword evidence="6" id="KW-0809">Transit peptide</keyword>
<dbReference type="Gene3D" id="1.20.910.10">
    <property type="entry name" value="Heme oxygenase-like"/>
    <property type="match status" value="1"/>
</dbReference>
<dbReference type="AlphaFoldDB" id="S8CDE5"/>
<evidence type="ECO:0000256" key="2">
    <source>
        <dbReference type="ARBA" id="ARBA00006134"/>
    </source>
</evidence>
<organism evidence="7 8">
    <name type="scientific">Genlisea aurea</name>
    <dbReference type="NCBI Taxonomy" id="192259"/>
    <lineage>
        <taxon>Eukaryota</taxon>
        <taxon>Viridiplantae</taxon>
        <taxon>Streptophyta</taxon>
        <taxon>Embryophyta</taxon>
        <taxon>Tracheophyta</taxon>
        <taxon>Spermatophyta</taxon>
        <taxon>Magnoliopsida</taxon>
        <taxon>eudicotyledons</taxon>
        <taxon>Gunneridae</taxon>
        <taxon>Pentapetalae</taxon>
        <taxon>asterids</taxon>
        <taxon>lamiids</taxon>
        <taxon>Lamiales</taxon>
        <taxon>Lentibulariaceae</taxon>
        <taxon>Genlisea</taxon>
    </lineage>
</organism>
<keyword evidence="8" id="KW-1185">Reference proteome</keyword>
<dbReference type="CDD" id="cd19165">
    <property type="entry name" value="HemeO"/>
    <property type="match status" value="1"/>
</dbReference>
<dbReference type="Pfam" id="PF01126">
    <property type="entry name" value="Heme_oxygenase"/>
    <property type="match status" value="1"/>
</dbReference>
<dbReference type="GO" id="GO:0009507">
    <property type="term" value="C:chloroplast"/>
    <property type="evidence" value="ECO:0007669"/>
    <property type="project" value="UniProtKB-SubCell"/>
</dbReference>
<dbReference type="Proteomes" id="UP000015453">
    <property type="component" value="Unassembled WGS sequence"/>
</dbReference>
<proteinExistence type="inferred from homology"/>
<dbReference type="GO" id="GO:0006788">
    <property type="term" value="P:heme oxidation"/>
    <property type="evidence" value="ECO:0007669"/>
    <property type="project" value="InterPro"/>
</dbReference>
<dbReference type="PANTHER" id="PTHR35703">
    <property type="entry name" value="HEME OXYGENASE 1, CHLOROPLASTIC-RELATED"/>
    <property type="match status" value="1"/>
</dbReference>
<evidence type="ECO:0000256" key="5">
    <source>
        <dbReference type="ARBA" id="ARBA00022640"/>
    </source>
</evidence>
<dbReference type="GO" id="GO:0015979">
    <property type="term" value="P:photosynthesis"/>
    <property type="evidence" value="ECO:0007669"/>
    <property type="project" value="UniProtKB-KW"/>
</dbReference>
<dbReference type="SUPFAM" id="SSF48613">
    <property type="entry name" value="Heme oxygenase-like"/>
    <property type="match status" value="1"/>
</dbReference>
<dbReference type="GO" id="GO:0010024">
    <property type="term" value="P:phytochromobilin biosynthetic process"/>
    <property type="evidence" value="ECO:0007669"/>
    <property type="project" value="TreeGrafter"/>
</dbReference>
<dbReference type="InterPro" id="IPR016951">
    <property type="entry name" value="Haem_Oase_decyc_pln"/>
</dbReference>
<keyword evidence="4" id="KW-0602">Photosynthesis</keyword>
<evidence type="ECO:0000256" key="3">
    <source>
        <dbReference type="ARBA" id="ARBA00022528"/>
    </source>
</evidence>
<dbReference type="OrthoDB" id="652091at2759"/>
<dbReference type="InterPro" id="IPR002051">
    <property type="entry name" value="Haem_Oase"/>
</dbReference>
<comment type="subcellular location">
    <subcellularLocation>
        <location evidence="1">Plastid</location>
        <location evidence="1">Chloroplast</location>
    </subcellularLocation>
</comment>
<dbReference type="EMBL" id="AUSU01004571">
    <property type="protein sequence ID" value="EPS64860.1"/>
    <property type="molecule type" value="Genomic_DNA"/>
</dbReference>
<evidence type="ECO:0000313" key="7">
    <source>
        <dbReference type="EMBL" id="EPS64860.1"/>
    </source>
</evidence>